<accession>A0ABS7KSI7</accession>
<dbReference type="Proteomes" id="UP000706031">
    <property type="component" value="Unassembled WGS sequence"/>
</dbReference>
<protein>
    <submittedName>
        <fullName evidence="1">Uncharacterized protein</fullName>
    </submittedName>
</protein>
<sequence>MILILALIPGFTPSEAYALITSSTSLNTGGGKDLSWRNEVLAFATGMCPFENKDTNPNIPGATAIESQTFLEPALKRYTYYFVKRL</sequence>
<gene>
    <name evidence="1" type="ORF">H7T88_28265</name>
</gene>
<proteinExistence type="predicted"/>
<dbReference type="RefSeq" id="WP_221791721.1">
    <property type="nucleotide sequence ID" value="NZ_JACLIC010000062.1"/>
</dbReference>
<organism evidence="1 2">
    <name type="scientific">Paenibacillus cucumis</name>
    <name type="common">ex Kampfer et al. 2016</name>
    <dbReference type="NCBI Taxonomy" id="1776858"/>
    <lineage>
        <taxon>Bacteria</taxon>
        <taxon>Bacillati</taxon>
        <taxon>Bacillota</taxon>
        <taxon>Bacilli</taxon>
        <taxon>Bacillales</taxon>
        <taxon>Paenibacillaceae</taxon>
        <taxon>Paenibacillus</taxon>
    </lineage>
</organism>
<keyword evidence="2" id="KW-1185">Reference proteome</keyword>
<dbReference type="EMBL" id="JACLIC010000062">
    <property type="protein sequence ID" value="MBY0207130.1"/>
    <property type="molecule type" value="Genomic_DNA"/>
</dbReference>
<comment type="caution">
    <text evidence="1">The sequence shown here is derived from an EMBL/GenBank/DDBJ whole genome shotgun (WGS) entry which is preliminary data.</text>
</comment>
<name>A0ABS7KSI7_9BACL</name>
<reference evidence="1 2" key="1">
    <citation type="submission" date="2020-08" db="EMBL/GenBank/DDBJ databases">
        <title>Fungal Genomes of the International Space Station.</title>
        <authorList>
            <person name="Seuylemezian A."/>
            <person name="Singh N.K."/>
            <person name="Wood J."/>
            <person name="Venkateswaran K."/>
        </authorList>
    </citation>
    <scope>NUCLEOTIDE SEQUENCE [LARGE SCALE GENOMIC DNA]</scope>
    <source>
        <strain evidence="1 2">S/N-304-OC-R4</strain>
    </source>
</reference>
<evidence type="ECO:0000313" key="2">
    <source>
        <dbReference type="Proteomes" id="UP000706031"/>
    </source>
</evidence>
<evidence type="ECO:0000313" key="1">
    <source>
        <dbReference type="EMBL" id="MBY0207130.1"/>
    </source>
</evidence>